<evidence type="ECO:0000259" key="7">
    <source>
        <dbReference type="PROSITE" id="PS50845"/>
    </source>
</evidence>
<dbReference type="Pfam" id="PF02453">
    <property type="entry name" value="Reticulon"/>
    <property type="match status" value="1"/>
</dbReference>
<evidence type="ECO:0000256" key="2">
    <source>
        <dbReference type="ARBA" id="ARBA00022692"/>
    </source>
</evidence>
<proteinExistence type="predicted"/>
<dbReference type="InterPro" id="IPR045064">
    <property type="entry name" value="Reticulon-like"/>
</dbReference>
<evidence type="ECO:0000256" key="1">
    <source>
        <dbReference type="ARBA" id="ARBA00004477"/>
    </source>
</evidence>
<evidence type="ECO:0000256" key="6">
    <source>
        <dbReference type="RuleBase" id="RU363132"/>
    </source>
</evidence>
<feature type="transmembrane region" description="Helical" evidence="6">
    <location>
        <begin position="139"/>
        <end position="165"/>
    </location>
</feature>
<feature type="domain" description="Reticulon" evidence="7">
    <location>
        <begin position="27"/>
        <end position="216"/>
    </location>
</feature>
<dbReference type="EMBL" id="CP031040">
    <property type="protein sequence ID" value="QDZ22364.1"/>
    <property type="molecule type" value="Genomic_DNA"/>
</dbReference>
<dbReference type="PANTHER" id="PTHR10994:SF193">
    <property type="entry name" value="RETICULON-LIKE PROTEIN"/>
    <property type="match status" value="1"/>
</dbReference>
<dbReference type="InterPro" id="IPR003388">
    <property type="entry name" value="Reticulon"/>
</dbReference>
<keyword evidence="9" id="KW-1185">Reference proteome</keyword>
<evidence type="ECO:0000256" key="4">
    <source>
        <dbReference type="ARBA" id="ARBA00022989"/>
    </source>
</evidence>
<dbReference type="PANTHER" id="PTHR10994">
    <property type="entry name" value="RETICULON"/>
    <property type="match status" value="1"/>
</dbReference>
<name>A0A5B8MQS6_9CHLO</name>
<dbReference type="STRING" id="1764295.A0A5B8MQS6"/>
<feature type="transmembrane region" description="Helical" evidence="6">
    <location>
        <begin position="36"/>
        <end position="53"/>
    </location>
</feature>
<evidence type="ECO:0000256" key="5">
    <source>
        <dbReference type="ARBA" id="ARBA00023136"/>
    </source>
</evidence>
<evidence type="ECO:0000313" key="9">
    <source>
        <dbReference type="Proteomes" id="UP000316726"/>
    </source>
</evidence>
<keyword evidence="4 6" id="KW-1133">Transmembrane helix</keyword>
<organism evidence="8 9">
    <name type="scientific">Chloropicon primus</name>
    <dbReference type="NCBI Taxonomy" id="1764295"/>
    <lineage>
        <taxon>Eukaryota</taxon>
        <taxon>Viridiplantae</taxon>
        <taxon>Chlorophyta</taxon>
        <taxon>Chloropicophyceae</taxon>
        <taxon>Chloropicales</taxon>
        <taxon>Chloropicaceae</taxon>
        <taxon>Chloropicon</taxon>
    </lineage>
</organism>
<reference evidence="8 9" key="1">
    <citation type="submission" date="2018-07" db="EMBL/GenBank/DDBJ databases">
        <title>The complete nuclear genome of the prasinophyte Chloropicon primus (CCMP1205).</title>
        <authorList>
            <person name="Pombert J.-F."/>
            <person name="Otis C."/>
            <person name="Turmel M."/>
            <person name="Lemieux C."/>
        </authorList>
    </citation>
    <scope>NUCLEOTIDE SEQUENCE [LARGE SCALE GENOMIC DNA]</scope>
    <source>
        <strain evidence="8 9">CCMP1205</strain>
    </source>
</reference>
<dbReference type="OrthoDB" id="567788at2759"/>
<dbReference type="AlphaFoldDB" id="A0A5B8MQS6"/>
<accession>A0A5B8MQS6</accession>
<sequence length="216" mass="23188">MAGENGASVTNGAGEKTCTGMKVSKEVEELLLWENPVKTGGIFGGATVAYVLFHCSGYSATYIVCNMLLVGVVGTFVWSIIAQLLGKPEFPLPEPKPEAIDEAFACISEHGKTYTNKAIGVFYRIAKGHEPALSIKAGFALYIMAKISAMFALSTLAYIAVCGAFGGPKVYVMYKEDIDMYVNIAKVKVDEVVGQAKEFVNDKVLAKLKPPAKKTE</sequence>
<dbReference type="Proteomes" id="UP000316726">
    <property type="component" value="Chromosome 7"/>
</dbReference>
<dbReference type="PROSITE" id="PS50845">
    <property type="entry name" value="RETICULON"/>
    <property type="match status" value="1"/>
</dbReference>
<dbReference type="GO" id="GO:0009617">
    <property type="term" value="P:response to bacterium"/>
    <property type="evidence" value="ECO:0007669"/>
    <property type="project" value="InterPro"/>
</dbReference>
<keyword evidence="2 6" id="KW-0812">Transmembrane</keyword>
<keyword evidence="3 6" id="KW-0256">Endoplasmic reticulum</keyword>
<evidence type="ECO:0000256" key="3">
    <source>
        <dbReference type="ARBA" id="ARBA00022824"/>
    </source>
</evidence>
<protein>
    <recommendedName>
        <fullName evidence="6">Reticulon-like protein</fullName>
    </recommendedName>
</protein>
<evidence type="ECO:0000313" key="8">
    <source>
        <dbReference type="EMBL" id="QDZ22364.1"/>
    </source>
</evidence>
<keyword evidence="5 6" id="KW-0472">Membrane</keyword>
<gene>
    <name evidence="8" type="ORF">A3770_07p48820</name>
</gene>
<dbReference type="GO" id="GO:0005789">
    <property type="term" value="C:endoplasmic reticulum membrane"/>
    <property type="evidence" value="ECO:0007669"/>
    <property type="project" value="UniProtKB-SubCell"/>
</dbReference>
<comment type="subcellular location">
    <subcellularLocation>
        <location evidence="1 6">Endoplasmic reticulum membrane</location>
        <topology evidence="1 6">Multi-pass membrane protein</topology>
    </subcellularLocation>
</comment>
<feature type="transmembrane region" description="Helical" evidence="6">
    <location>
        <begin position="60"/>
        <end position="85"/>
    </location>
</feature>